<evidence type="ECO:0000313" key="1">
    <source>
        <dbReference type="Proteomes" id="UP000887565"/>
    </source>
</evidence>
<dbReference type="Proteomes" id="UP000887565">
    <property type="component" value="Unplaced"/>
</dbReference>
<proteinExistence type="predicted"/>
<keyword evidence="1" id="KW-1185">Reference proteome</keyword>
<reference evidence="2" key="1">
    <citation type="submission" date="2022-11" db="UniProtKB">
        <authorList>
            <consortium name="WormBaseParasite"/>
        </authorList>
    </citation>
    <scope>IDENTIFICATION</scope>
</reference>
<sequence length="170" mass="19151">MTVSARHVWILTTANCMPRLLRSDCRLRLLLLWRSSGMKILNQRPGRNVGAAVRNALTDRRTKRQTKMAKIAAPVSSFLDGIFCGSAPFVRRRMRRNSIKYSLSIVKPSIKIKTVRPLNKADKAKTTSIGFKYLGTCLQTARNKKMTAITLAAKNMLETTGEIYINEPLL</sequence>
<evidence type="ECO:0000313" key="2">
    <source>
        <dbReference type="WBParaSite" id="nRc.2.0.1.t36286-RA"/>
    </source>
</evidence>
<protein>
    <submittedName>
        <fullName evidence="2">Uncharacterized protein</fullName>
    </submittedName>
</protein>
<name>A0A915KE04_ROMCU</name>
<dbReference type="WBParaSite" id="nRc.2.0.1.t36286-RA">
    <property type="protein sequence ID" value="nRc.2.0.1.t36286-RA"/>
    <property type="gene ID" value="nRc.2.0.1.g36286"/>
</dbReference>
<accession>A0A915KE04</accession>
<dbReference type="AlphaFoldDB" id="A0A915KE04"/>
<organism evidence="1 2">
    <name type="scientific">Romanomermis culicivorax</name>
    <name type="common">Nematode worm</name>
    <dbReference type="NCBI Taxonomy" id="13658"/>
    <lineage>
        <taxon>Eukaryota</taxon>
        <taxon>Metazoa</taxon>
        <taxon>Ecdysozoa</taxon>
        <taxon>Nematoda</taxon>
        <taxon>Enoplea</taxon>
        <taxon>Dorylaimia</taxon>
        <taxon>Mermithida</taxon>
        <taxon>Mermithoidea</taxon>
        <taxon>Mermithidae</taxon>
        <taxon>Romanomermis</taxon>
    </lineage>
</organism>